<evidence type="ECO:0000259" key="1">
    <source>
        <dbReference type="Pfam" id="PF00294"/>
    </source>
</evidence>
<dbReference type="InterPro" id="IPR011611">
    <property type="entry name" value="PfkB_dom"/>
</dbReference>
<dbReference type="Gene3D" id="3.40.1190.20">
    <property type="match status" value="1"/>
</dbReference>
<sequence length="297" mass="33064">MKYAVISAVATDEIHFPDGRERIVPGGAGIYAMCGIRLWENDVQIVTGVGEDYRTIHGAWYEKNHISMDRMKIKDEKSPWTLIQYFEDGEREETPRYGLAHFQKLETTGEEMQSVFDAFDGVYIFKNTDELFWTETLKAHRGYKGKAIWEIAADAAFPENLEKVEKIAKQMDAFSINITEAKNLFGTNSREKVIECLKGWGLELIFLRQGAKGAVMISRNEIVEVGSMPNVKVEDPTGGGNSSTGGVLCGLVNGYSPKTCGKMGSISAAMCISQHGVPEEITEEMRREACRKAGIEV</sequence>
<reference evidence="2" key="1">
    <citation type="submission" date="2020-08" db="EMBL/GenBank/DDBJ databases">
        <title>Genome public.</title>
        <authorList>
            <person name="Liu C."/>
            <person name="Sun Q."/>
        </authorList>
    </citation>
    <scope>NUCLEOTIDE SEQUENCE</scope>
    <source>
        <strain evidence="2">NSJ-55</strain>
    </source>
</reference>
<dbReference type="InterPro" id="IPR029056">
    <property type="entry name" value="Ribokinase-like"/>
</dbReference>
<evidence type="ECO:0000313" key="3">
    <source>
        <dbReference type="Proteomes" id="UP000652477"/>
    </source>
</evidence>
<comment type="caution">
    <text evidence="2">The sequence shown here is derived from an EMBL/GenBank/DDBJ whole genome shotgun (WGS) entry which is preliminary data.</text>
</comment>
<keyword evidence="2" id="KW-0418">Kinase</keyword>
<dbReference type="SUPFAM" id="SSF53613">
    <property type="entry name" value="Ribokinase-like"/>
    <property type="match status" value="1"/>
</dbReference>
<evidence type="ECO:0000313" key="2">
    <source>
        <dbReference type="EMBL" id="MBC5690320.1"/>
    </source>
</evidence>
<keyword evidence="2" id="KW-0808">Transferase</keyword>
<dbReference type="PANTHER" id="PTHR47098">
    <property type="entry name" value="PROTEIN MAK32"/>
    <property type="match status" value="1"/>
</dbReference>
<keyword evidence="3" id="KW-1185">Reference proteome</keyword>
<feature type="domain" description="Carbohydrate kinase PfkB" evidence="1">
    <location>
        <begin position="13"/>
        <end position="277"/>
    </location>
</feature>
<organism evidence="2 3">
    <name type="scientific">Mediterraneibacter hominis</name>
    <dbReference type="NCBI Taxonomy" id="2763054"/>
    <lineage>
        <taxon>Bacteria</taxon>
        <taxon>Bacillati</taxon>
        <taxon>Bacillota</taxon>
        <taxon>Clostridia</taxon>
        <taxon>Lachnospirales</taxon>
        <taxon>Lachnospiraceae</taxon>
        <taxon>Mediterraneibacter</taxon>
    </lineage>
</organism>
<proteinExistence type="predicted"/>
<dbReference type="Pfam" id="PF00294">
    <property type="entry name" value="PfkB"/>
    <property type="match status" value="1"/>
</dbReference>
<dbReference type="GO" id="GO:0016301">
    <property type="term" value="F:kinase activity"/>
    <property type="evidence" value="ECO:0007669"/>
    <property type="project" value="UniProtKB-KW"/>
</dbReference>
<dbReference type="PANTHER" id="PTHR47098:SF2">
    <property type="entry name" value="PROTEIN MAK32"/>
    <property type="match status" value="1"/>
</dbReference>
<dbReference type="EMBL" id="JACOPF010000004">
    <property type="protein sequence ID" value="MBC5690320.1"/>
    <property type="molecule type" value="Genomic_DNA"/>
</dbReference>
<dbReference type="Proteomes" id="UP000652477">
    <property type="component" value="Unassembled WGS sequence"/>
</dbReference>
<accession>A0A923LL59</accession>
<dbReference type="AlphaFoldDB" id="A0A923LL59"/>
<name>A0A923LL59_9FIRM</name>
<dbReference type="RefSeq" id="WP_186876974.1">
    <property type="nucleotide sequence ID" value="NZ_JACOPF010000004.1"/>
</dbReference>
<protein>
    <submittedName>
        <fullName evidence="2">Carbohydrate kinase family protein</fullName>
    </submittedName>
</protein>
<gene>
    <name evidence="2" type="ORF">H8S37_15495</name>
</gene>